<feature type="compositionally biased region" description="Polar residues" evidence="1">
    <location>
        <begin position="1"/>
        <end position="10"/>
    </location>
</feature>
<feature type="region of interest" description="Disordered" evidence="1">
    <location>
        <begin position="111"/>
        <end position="235"/>
    </location>
</feature>
<dbReference type="Proteomes" id="UP000007431">
    <property type="component" value="Unassembled WGS sequence"/>
</dbReference>
<dbReference type="HOGENOM" id="CLU_401782_0_0_1"/>
<dbReference type="OrthoDB" id="3055857at2759"/>
<feature type="region of interest" description="Disordered" evidence="1">
    <location>
        <begin position="332"/>
        <end position="358"/>
    </location>
</feature>
<dbReference type="VEuPathDB" id="FungiDB:SCHCODRAFT_02497734"/>
<dbReference type="GeneID" id="9590691"/>
<feature type="compositionally biased region" description="Basic and acidic residues" evidence="1">
    <location>
        <begin position="396"/>
        <end position="409"/>
    </location>
</feature>
<evidence type="ECO:0000256" key="1">
    <source>
        <dbReference type="SAM" id="MobiDB-lite"/>
    </source>
</evidence>
<feature type="compositionally biased region" description="Polar residues" evidence="1">
    <location>
        <begin position="379"/>
        <end position="389"/>
    </location>
</feature>
<dbReference type="eggNOG" id="ENOG502RBMR">
    <property type="taxonomic scope" value="Eukaryota"/>
</dbReference>
<dbReference type="InParanoid" id="D8Q0S3"/>
<dbReference type="OMA" id="KEHEREY"/>
<accession>D8Q0S3</accession>
<keyword evidence="3" id="KW-1185">Reference proteome</keyword>
<dbReference type="RefSeq" id="XP_003032709.1">
    <property type="nucleotide sequence ID" value="XM_003032663.1"/>
</dbReference>
<feature type="region of interest" description="Disordered" evidence="1">
    <location>
        <begin position="1"/>
        <end position="93"/>
    </location>
</feature>
<proteinExistence type="predicted"/>
<feature type="region of interest" description="Disordered" evidence="1">
    <location>
        <begin position="528"/>
        <end position="567"/>
    </location>
</feature>
<feature type="compositionally biased region" description="Polar residues" evidence="1">
    <location>
        <begin position="540"/>
        <end position="554"/>
    </location>
</feature>
<feature type="compositionally biased region" description="Polar residues" evidence="1">
    <location>
        <begin position="65"/>
        <end position="92"/>
    </location>
</feature>
<sequence length="685" mass="74871">MIRATYSKQGNENRHPRSQPTSSPEEITVAEMSRRMLKRSRSACNVSKPNAGNELADSARKRLRNTNNILSRPSSPKSDAYTQLSDAYTTPHPSILADSVKFKLKSSRGNAVTPDYFSPAPPPRRALSRAGSANLKENQSTTRRSRSRRDSILDSPFSSRPASRNTSPTKVPLAPKLSLGPSLSRSQPENTTKPRPKKSLVSRSTTTSPSRQDASSHIRRPSAPEPPRPTFANASLSSLDLPSAFPASLDHLGFEYGFGLGFSDPETLPLFQPRDIEIDFNRPPSQLSIYGLDYDSDDEFRPPGDGPQAVSTPAMIRIEHVFGGRLSALQNYRPSSPSAASSDDTIMSPSHGLAKSQSVPNLHAQTQPNFATYQSPAYNRQSRQWSDDSLLSPPKFSDHGNRDEDPFARDAHMAYDVPMVDDEDEELDDMLGAFVAAPCPDEEDEDEVMPLFRQVHAEDTEAASQLKDMLDKMVLDDRQDMRRSLPLRTRSLEECGRMSLGGPMELGPLVGRQGRDRRGTIRASDFLPPISAGRARSGTIRPSDNALPQRTRSGTVIGPAKGVDAPLTSRKRSGTVMKIVQPAVVEEHARTEDCVSAPKPVTPDKPTAVSRLAEPTPMDVDDDMEAVQDSGIGLGPSPMDSDDELLLKSDDPIPGGVERLGRKASGDAGRVWSVQGRSEDSLSYW</sequence>
<feature type="region of interest" description="Disordered" evidence="1">
    <location>
        <begin position="379"/>
        <end position="409"/>
    </location>
</feature>
<feature type="region of interest" description="Disordered" evidence="1">
    <location>
        <begin position="591"/>
        <end position="685"/>
    </location>
</feature>
<evidence type="ECO:0000313" key="2">
    <source>
        <dbReference type="EMBL" id="EFI97806.1"/>
    </source>
</evidence>
<gene>
    <name evidence="2" type="ORF">SCHCODRAFT_108010</name>
</gene>
<name>D8Q0S3_SCHCM</name>
<protein>
    <submittedName>
        <fullName evidence="2">Uncharacterized protein</fullName>
    </submittedName>
</protein>
<dbReference type="AlphaFoldDB" id="D8Q0S3"/>
<reference evidence="2 3" key="1">
    <citation type="journal article" date="2010" name="Nat. Biotechnol.">
        <title>Genome sequence of the model mushroom Schizophyllum commune.</title>
        <authorList>
            <person name="Ohm R.A."/>
            <person name="de Jong J.F."/>
            <person name="Lugones L.G."/>
            <person name="Aerts A."/>
            <person name="Kothe E."/>
            <person name="Stajich J.E."/>
            <person name="de Vries R.P."/>
            <person name="Record E."/>
            <person name="Levasseur A."/>
            <person name="Baker S.E."/>
            <person name="Bartholomew K.A."/>
            <person name="Coutinho P.M."/>
            <person name="Erdmann S."/>
            <person name="Fowler T.J."/>
            <person name="Gathman A.C."/>
            <person name="Lombard V."/>
            <person name="Henrissat B."/>
            <person name="Knabe N."/>
            <person name="Kuees U."/>
            <person name="Lilly W.W."/>
            <person name="Lindquist E."/>
            <person name="Lucas S."/>
            <person name="Magnuson J.K."/>
            <person name="Piumi F."/>
            <person name="Raudaskoski M."/>
            <person name="Salamov A."/>
            <person name="Schmutz J."/>
            <person name="Schwarze F.W.M.R."/>
            <person name="vanKuyk P.A."/>
            <person name="Horton J.S."/>
            <person name="Grigoriev I.V."/>
            <person name="Woesten H.A.B."/>
        </authorList>
    </citation>
    <scope>NUCLEOTIDE SEQUENCE [LARGE SCALE GENOMIC DNA]</scope>
    <source>
        <strain evidence="3">H4-8 / FGSC 9210</strain>
    </source>
</reference>
<feature type="compositionally biased region" description="Polar residues" evidence="1">
    <location>
        <begin position="181"/>
        <end position="193"/>
    </location>
</feature>
<feature type="compositionally biased region" description="Polar residues" evidence="1">
    <location>
        <begin position="201"/>
        <end position="215"/>
    </location>
</feature>
<feature type="compositionally biased region" description="Low complexity" evidence="1">
    <location>
        <begin position="334"/>
        <end position="344"/>
    </location>
</feature>
<feature type="non-terminal residue" evidence="2">
    <location>
        <position position="685"/>
    </location>
</feature>
<dbReference type="KEGG" id="scm:SCHCO_02497734"/>
<organism evidence="3">
    <name type="scientific">Schizophyllum commune (strain H4-8 / FGSC 9210)</name>
    <name type="common">Split gill fungus</name>
    <dbReference type="NCBI Taxonomy" id="578458"/>
    <lineage>
        <taxon>Eukaryota</taxon>
        <taxon>Fungi</taxon>
        <taxon>Dikarya</taxon>
        <taxon>Basidiomycota</taxon>
        <taxon>Agaricomycotina</taxon>
        <taxon>Agaricomycetes</taxon>
        <taxon>Agaricomycetidae</taxon>
        <taxon>Agaricales</taxon>
        <taxon>Schizophyllaceae</taxon>
        <taxon>Schizophyllum</taxon>
    </lineage>
</organism>
<feature type="compositionally biased region" description="Polar residues" evidence="1">
    <location>
        <begin position="156"/>
        <end position="169"/>
    </location>
</feature>
<dbReference type="EMBL" id="GL377305">
    <property type="protein sequence ID" value="EFI97806.1"/>
    <property type="molecule type" value="Genomic_DNA"/>
</dbReference>
<evidence type="ECO:0000313" key="3">
    <source>
        <dbReference type="Proteomes" id="UP000007431"/>
    </source>
</evidence>